<dbReference type="AlphaFoldDB" id="A0AAW1FKV8"/>
<name>A0AAW1FKV8_ZOAVI</name>
<comment type="caution">
    <text evidence="1">The sequence shown here is derived from an EMBL/GenBank/DDBJ whole genome shotgun (WGS) entry which is preliminary data.</text>
</comment>
<sequence length="67" mass="7609">MHIREFRGRASEESARATPNLCNSDCTNPIGRSLSTEVMHCKWLFKQYTEARTAVPCLAFCRAAAFR</sequence>
<proteinExistence type="predicted"/>
<gene>
    <name evidence="1" type="ORF">VZT92_007716</name>
</gene>
<dbReference type="Proteomes" id="UP001488805">
    <property type="component" value="Unassembled WGS sequence"/>
</dbReference>
<evidence type="ECO:0000313" key="1">
    <source>
        <dbReference type="EMBL" id="KAK9535330.1"/>
    </source>
</evidence>
<dbReference type="EMBL" id="JBCEZU010000056">
    <property type="protein sequence ID" value="KAK9535330.1"/>
    <property type="molecule type" value="Genomic_DNA"/>
</dbReference>
<organism evidence="1 2">
    <name type="scientific">Zoarces viviparus</name>
    <name type="common">Viviparous eelpout</name>
    <name type="synonym">Blennius viviparus</name>
    <dbReference type="NCBI Taxonomy" id="48416"/>
    <lineage>
        <taxon>Eukaryota</taxon>
        <taxon>Metazoa</taxon>
        <taxon>Chordata</taxon>
        <taxon>Craniata</taxon>
        <taxon>Vertebrata</taxon>
        <taxon>Euteleostomi</taxon>
        <taxon>Actinopterygii</taxon>
        <taxon>Neopterygii</taxon>
        <taxon>Teleostei</taxon>
        <taxon>Neoteleostei</taxon>
        <taxon>Acanthomorphata</taxon>
        <taxon>Eupercaria</taxon>
        <taxon>Perciformes</taxon>
        <taxon>Cottioidei</taxon>
        <taxon>Zoarcales</taxon>
        <taxon>Zoarcidae</taxon>
        <taxon>Zoarcinae</taxon>
        <taxon>Zoarces</taxon>
    </lineage>
</organism>
<accession>A0AAW1FKV8</accession>
<reference evidence="1 2" key="1">
    <citation type="journal article" date="2024" name="Genome Biol. Evol.">
        <title>Chromosome-level genome assembly of the viviparous eelpout Zoarces viviparus.</title>
        <authorList>
            <person name="Fuhrmann N."/>
            <person name="Brasseur M.V."/>
            <person name="Bakowski C.E."/>
            <person name="Podsiadlowski L."/>
            <person name="Prost S."/>
            <person name="Krehenwinkel H."/>
            <person name="Mayer C."/>
        </authorList>
    </citation>
    <scope>NUCLEOTIDE SEQUENCE [LARGE SCALE GENOMIC DNA]</scope>
    <source>
        <strain evidence="1">NO-MEL_2022_Ind0_liver</strain>
    </source>
</reference>
<protein>
    <submittedName>
        <fullName evidence="1">Uncharacterized protein</fullName>
    </submittedName>
</protein>
<evidence type="ECO:0000313" key="2">
    <source>
        <dbReference type="Proteomes" id="UP001488805"/>
    </source>
</evidence>
<keyword evidence="2" id="KW-1185">Reference proteome</keyword>